<reference evidence="1" key="1">
    <citation type="submission" date="2021-12" db="EMBL/GenBank/DDBJ databases">
        <authorList>
            <person name="Beltramo D.M."/>
            <person name="Soria N.W."/>
        </authorList>
    </citation>
    <scope>NUCLEOTIDE SEQUENCE</scope>
</reference>
<dbReference type="PANTHER" id="PTHR10826:SF1">
    <property type="entry name" value="COMPLEMENT COMPONENT 1 Q SUBCOMPONENT-BINDING PROTEIN, MITOCHONDRIAL"/>
    <property type="match status" value="1"/>
</dbReference>
<dbReference type="GO" id="GO:0005759">
    <property type="term" value="C:mitochondrial matrix"/>
    <property type="evidence" value="ECO:0007669"/>
    <property type="project" value="InterPro"/>
</dbReference>
<dbReference type="InterPro" id="IPR036561">
    <property type="entry name" value="MAM33_sf"/>
</dbReference>
<dbReference type="PANTHER" id="PTHR10826">
    <property type="entry name" value="COMPLEMENT COMPONENT 1"/>
    <property type="match status" value="1"/>
</dbReference>
<protein>
    <submittedName>
        <fullName evidence="1">Putative mitochondrial p32 family protein</fullName>
    </submittedName>
</protein>
<dbReference type="InterPro" id="IPR003428">
    <property type="entry name" value="MAM33"/>
</dbReference>
<dbReference type="GO" id="GO:0042256">
    <property type="term" value="P:cytosolic ribosome assembly"/>
    <property type="evidence" value="ECO:0007669"/>
    <property type="project" value="TreeGrafter"/>
</dbReference>
<organism evidence="1">
    <name type="scientific">Thecaphora frezii</name>
    <dbReference type="NCBI Taxonomy" id="1269715"/>
    <lineage>
        <taxon>Eukaryota</taxon>
        <taxon>Fungi</taxon>
        <taxon>Dikarya</taxon>
        <taxon>Basidiomycota</taxon>
        <taxon>Ustilaginomycotina</taxon>
        <taxon>Ustilaginomycetes</taxon>
        <taxon>Urocystidales</taxon>
        <taxon>Glomosporiaceae</taxon>
        <taxon>Thecaphora</taxon>
    </lineage>
</organism>
<sequence length="268" mass="30121">MFSPAARTLQRSARALQSVASTSRLTARPLPRFALPTLRTFSTTPLIRGQGESDAELSSKLAQEIAFERENNASLLSGKTEPEFVTLFKQKGIWKIDEQPGMDEVFLTRQFGNEHIRILVSIGDIDTAAGVPDPELEGEETHRENEEEEEVAAFPVRMAITISKPGKGAMTLEAVAQDGEMSIDNITFLKDNKMAEDLTPEADWARRGVYVGPQFDTLDEAVQEQFENFLLERGIDQDLALFIPNFAEYKEQKEYCQWLQNVKDFVDA</sequence>
<proteinExistence type="evidence at transcript level"/>
<dbReference type="EMBL" id="OM056830">
    <property type="protein sequence ID" value="UOP57159.1"/>
    <property type="molecule type" value="mRNA"/>
</dbReference>
<evidence type="ECO:0000313" key="1">
    <source>
        <dbReference type="EMBL" id="UOP57159.1"/>
    </source>
</evidence>
<dbReference type="AlphaFoldDB" id="A0A8T9N017"/>
<accession>A0A8T9N017</accession>
<dbReference type="Gene3D" id="3.10.280.10">
    <property type="entry name" value="Mitochondrial glycoprotein"/>
    <property type="match status" value="1"/>
</dbReference>
<dbReference type="Pfam" id="PF02330">
    <property type="entry name" value="MAM33"/>
    <property type="match status" value="1"/>
</dbReference>
<name>A0A8T9N017_9BASI</name>
<dbReference type="SUPFAM" id="SSF54529">
    <property type="entry name" value="Mitochondrial glycoprotein MAM33-like"/>
    <property type="match status" value="1"/>
</dbReference>